<keyword evidence="8" id="KW-0535">Nitrogen fixation</keyword>
<dbReference type="EMBL" id="CP044205">
    <property type="protein sequence ID" value="QFY41843.1"/>
    <property type="molecule type" value="Genomic_DNA"/>
</dbReference>
<dbReference type="InParanoid" id="A0A5Q0BD65"/>
<dbReference type="Gene3D" id="1.10.238.260">
    <property type="match status" value="1"/>
</dbReference>
<dbReference type="PROSITE" id="PS00816">
    <property type="entry name" value="AIPM_HOMOCIT_SYNTH_2"/>
    <property type="match status" value="1"/>
</dbReference>
<dbReference type="AlphaFoldDB" id="A0A5Q0BD65"/>
<dbReference type="KEGG" id="mmob:F6R98_03690"/>
<keyword evidence="5 7" id="KW-0808">Transferase</keyword>
<dbReference type="GO" id="GO:0004410">
    <property type="term" value="F:homocitrate synthase activity"/>
    <property type="evidence" value="ECO:0007669"/>
    <property type="project" value="UniProtKB-UniRule"/>
</dbReference>
<dbReference type="SUPFAM" id="SSF51569">
    <property type="entry name" value="Aldolase"/>
    <property type="match status" value="1"/>
</dbReference>
<organism evidence="10 11">
    <name type="scientific">Candidatus Methylospira mobilis</name>
    <dbReference type="NCBI Taxonomy" id="1808979"/>
    <lineage>
        <taxon>Bacteria</taxon>
        <taxon>Pseudomonadati</taxon>
        <taxon>Pseudomonadota</taxon>
        <taxon>Gammaproteobacteria</taxon>
        <taxon>Methylococcales</taxon>
        <taxon>Methylococcaceae</taxon>
        <taxon>Candidatus Methylospira</taxon>
    </lineage>
</organism>
<comment type="similarity">
    <text evidence="2 7">Belongs to the alpha-IPM synthase/homocitrate synthase family.</text>
</comment>
<evidence type="ECO:0000313" key="11">
    <source>
        <dbReference type="Proteomes" id="UP000325755"/>
    </source>
</evidence>
<comment type="catalytic activity">
    <reaction evidence="6 8">
        <text>acetyl-CoA + 2-oxoglutarate + H2O = (2R)-homocitrate + CoA + H(+)</text>
        <dbReference type="Rhea" id="RHEA:12929"/>
        <dbReference type="ChEBI" id="CHEBI:15377"/>
        <dbReference type="ChEBI" id="CHEBI:15378"/>
        <dbReference type="ChEBI" id="CHEBI:16810"/>
        <dbReference type="ChEBI" id="CHEBI:57287"/>
        <dbReference type="ChEBI" id="CHEBI:57288"/>
        <dbReference type="ChEBI" id="CHEBI:58884"/>
        <dbReference type="EC" id="2.3.3.14"/>
    </reaction>
</comment>
<evidence type="ECO:0000256" key="1">
    <source>
        <dbReference type="ARBA" id="ARBA00003050"/>
    </source>
</evidence>
<sequence>MTRSITINDTTLRDGEQSAGVAFSLDEKIEIARQLDSLGVPELEIGIPAMGERERDEIRVLAALGLKARLMVWARMCPADLQQSNGLGVPSIDLSIPVSEQQMRRKLNLGQEQVLSRINVCVRSAVDAGFHVCVGMEDASRADIGFLLQVAEAAGKAGANRLRYADTVGIMEPFALRDAFSRLRSATDLELEMHAHDDLGLATANTLAAVLGGASHVNTTVNGLGERAGNAALEEVVAALHQLHGIGTGIDLKDFCRVSGCVERASGEPVGWRKSLVGKRVFSHEAGIHVDGMLKDKLNYQGVDPAIIGREHEFILGKHSGRQAVIDAYQKIGIRLEPPQAESLLKDIRAYVVCYKRIPDVGLLWKLYRRLEVSVKRNETMTCYPSEMTL</sequence>
<keyword evidence="10" id="KW-0012">Acyltransferase</keyword>
<dbReference type="PANTHER" id="PTHR42880">
    <property type="entry name" value="HOMOCITRATE SYNTHASE"/>
    <property type="match status" value="1"/>
</dbReference>
<dbReference type="PANTHER" id="PTHR42880:SF1">
    <property type="entry name" value="ISOPROPYLMALATE_HOMOCITRATE_CITRAMALATE SYNTHASE FAMILY PROTEIN"/>
    <property type="match status" value="1"/>
</dbReference>
<evidence type="ECO:0000256" key="6">
    <source>
        <dbReference type="ARBA" id="ARBA00048019"/>
    </source>
</evidence>
<dbReference type="PROSITE" id="PS00815">
    <property type="entry name" value="AIPM_HOMOCIT_SYNTH_1"/>
    <property type="match status" value="1"/>
</dbReference>
<evidence type="ECO:0000313" key="10">
    <source>
        <dbReference type="EMBL" id="QFY41843.1"/>
    </source>
</evidence>
<evidence type="ECO:0000256" key="8">
    <source>
        <dbReference type="RuleBase" id="RU367143"/>
    </source>
</evidence>
<dbReference type="PROSITE" id="PS50991">
    <property type="entry name" value="PYR_CT"/>
    <property type="match status" value="1"/>
</dbReference>
<evidence type="ECO:0000256" key="7">
    <source>
        <dbReference type="RuleBase" id="RU003523"/>
    </source>
</evidence>
<accession>A0A5Q0BD65</accession>
<reference evidence="10 11" key="1">
    <citation type="submission" date="2019-09" db="EMBL/GenBank/DDBJ databases">
        <title>Ecophysiology of the spiral-shaped methanotroph Methylospira mobilis as revealed by the complete genome sequence.</title>
        <authorList>
            <person name="Oshkin I.Y."/>
            <person name="Dedysh S.N."/>
            <person name="Miroshnikov K."/>
            <person name="Danilova O.V."/>
            <person name="Hakobyan A."/>
            <person name="Liesack W."/>
        </authorList>
    </citation>
    <scope>NUCLEOTIDE SEQUENCE [LARGE SCALE GENOMIC DNA]</scope>
    <source>
        <strain evidence="10 11">Shm1</strain>
    </source>
</reference>
<evidence type="ECO:0000256" key="2">
    <source>
        <dbReference type="ARBA" id="ARBA00006154"/>
    </source>
</evidence>
<dbReference type="GO" id="GO:0019752">
    <property type="term" value="P:carboxylic acid metabolic process"/>
    <property type="evidence" value="ECO:0007669"/>
    <property type="project" value="UniProtKB-UniRule"/>
</dbReference>
<dbReference type="Pfam" id="PF00682">
    <property type="entry name" value="HMGL-like"/>
    <property type="match status" value="1"/>
</dbReference>
<dbReference type="Gene3D" id="3.20.20.70">
    <property type="entry name" value="Aldolase class I"/>
    <property type="match status" value="1"/>
</dbReference>
<dbReference type="InterPro" id="IPR013477">
    <property type="entry name" value="NifV/FrbC"/>
</dbReference>
<protein>
    <recommendedName>
        <fullName evidence="4 8">Homocitrate synthase</fullName>
        <ecNumber evidence="3 8">2.3.3.14</ecNumber>
    </recommendedName>
</protein>
<dbReference type="NCBIfam" id="TIGR02660">
    <property type="entry name" value="nifV_homocitr"/>
    <property type="match status" value="1"/>
</dbReference>
<evidence type="ECO:0000259" key="9">
    <source>
        <dbReference type="PROSITE" id="PS50991"/>
    </source>
</evidence>
<dbReference type="GO" id="GO:0009399">
    <property type="term" value="P:nitrogen fixation"/>
    <property type="evidence" value="ECO:0007669"/>
    <property type="project" value="UniProtKB-UniRule"/>
</dbReference>
<dbReference type="EC" id="2.3.3.14" evidence="3 8"/>
<dbReference type="RefSeq" id="WP_153247826.1">
    <property type="nucleotide sequence ID" value="NZ_CP044205.1"/>
</dbReference>
<evidence type="ECO:0000256" key="4">
    <source>
        <dbReference type="ARBA" id="ARBA00020735"/>
    </source>
</evidence>
<dbReference type="Pfam" id="PF22617">
    <property type="entry name" value="HCS_D2"/>
    <property type="match status" value="1"/>
</dbReference>
<evidence type="ECO:0000256" key="3">
    <source>
        <dbReference type="ARBA" id="ARBA00012974"/>
    </source>
</evidence>
<comment type="function">
    <text evidence="1 8">This protein is a Fe-Mo-cofactor biosynthetic component.</text>
</comment>
<feature type="domain" description="Pyruvate carboxyltransferase" evidence="9">
    <location>
        <begin position="5"/>
        <end position="256"/>
    </location>
</feature>
<gene>
    <name evidence="10" type="primary">nifV</name>
    <name evidence="10" type="ORF">F6R98_03690</name>
</gene>
<proteinExistence type="inferred from homology"/>
<dbReference type="InterPro" id="IPR000891">
    <property type="entry name" value="PYR_CT"/>
</dbReference>
<keyword evidence="11" id="KW-1185">Reference proteome</keyword>
<dbReference type="InterPro" id="IPR054691">
    <property type="entry name" value="LeuA/HCS_post-cat"/>
</dbReference>
<dbReference type="CDD" id="cd07939">
    <property type="entry name" value="DRE_TIM_NifV"/>
    <property type="match status" value="1"/>
</dbReference>
<dbReference type="OrthoDB" id="9803573at2"/>
<dbReference type="InterPro" id="IPR002034">
    <property type="entry name" value="AIPM/Hcit_synth_CS"/>
</dbReference>
<dbReference type="Proteomes" id="UP000325755">
    <property type="component" value="Chromosome"/>
</dbReference>
<evidence type="ECO:0000256" key="5">
    <source>
        <dbReference type="ARBA" id="ARBA00022679"/>
    </source>
</evidence>
<dbReference type="InterPro" id="IPR013785">
    <property type="entry name" value="Aldolase_TIM"/>
</dbReference>
<name>A0A5Q0BD65_9GAMM</name>